<keyword evidence="2" id="KW-1185">Reference proteome</keyword>
<comment type="caution">
    <text evidence="1">The sequence shown here is derived from an EMBL/GenBank/DDBJ whole genome shotgun (WGS) entry which is preliminary data.</text>
</comment>
<reference evidence="2" key="1">
    <citation type="journal article" date="2019" name="Int. J. Syst. Evol. Microbiol.">
        <title>The Global Catalogue of Microorganisms (GCM) 10K type strain sequencing project: providing services to taxonomists for standard genome sequencing and annotation.</title>
        <authorList>
            <consortium name="The Broad Institute Genomics Platform"/>
            <consortium name="The Broad Institute Genome Sequencing Center for Infectious Disease"/>
            <person name="Wu L."/>
            <person name="Ma J."/>
        </authorList>
    </citation>
    <scope>NUCLEOTIDE SEQUENCE [LARGE SCALE GENOMIC DNA]</scope>
    <source>
        <strain evidence="2">CGMCC 4.7396</strain>
    </source>
</reference>
<organism evidence="1 2">
    <name type="scientific">Glycomyces rhizosphaerae</name>
    <dbReference type="NCBI Taxonomy" id="2054422"/>
    <lineage>
        <taxon>Bacteria</taxon>
        <taxon>Bacillati</taxon>
        <taxon>Actinomycetota</taxon>
        <taxon>Actinomycetes</taxon>
        <taxon>Glycomycetales</taxon>
        <taxon>Glycomycetaceae</taxon>
        <taxon>Glycomyces</taxon>
    </lineage>
</organism>
<name>A0ABV7Q6K9_9ACTN</name>
<protein>
    <submittedName>
        <fullName evidence="1">Uncharacterized protein</fullName>
    </submittedName>
</protein>
<accession>A0ABV7Q6K9</accession>
<evidence type="ECO:0000313" key="2">
    <source>
        <dbReference type="Proteomes" id="UP001595712"/>
    </source>
</evidence>
<gene>
    <name evidence="1" type="ORF">ACFO8M_23445</name>
</gene>
<evidence type="ECO:0000313" key="1">
    <source>
        <dbReference type="EMBL" id="MFC3495449.1"/>
    </source>
</evidence>
<dbReference type="RefSeq" id="WP_387980064.1">
    <property type="nucleotide sequence ID" value="NZ_JBHRWO010000021.1"/>
</dbReference>
<proteinExistence type="predicted"/>
<sequence length="121" mass="13019">MQNLPVDLGGYKLMVTEAPEMKTRVDRETGQVVPSMGYDSDEPQYVVVLFAKAREANANGRRSKGEEIKVTLPRDPGDGFEEGALVELSGATVSPYEIKDGGQITMSGLSFKARTIVPLGG</sequence>
<dbReference type="Proteomes" id="UP001595712">
    <property type="component" value="Unassembled WGS sequence"/>
</dbReference>
<dbReference type="EMBL" id="JBHRWO010000021">
    <property type="protein sequence ID" value="MFC3495449.1"/>
    <property type="molecule type" value="Genomic_DNA"/>
</dbReference>